<evidence type="ECO:0000313" key="1">
    <source>
        <dbReference type="EMBL" id="KAK3486027.1"/>
    </source>
</evidence>
<sequence length="114" mass="13279">MARKGYLMFWVGTRSPAALLFLVKQNHPSMISVYISSKEISAFFSLALFPVISCPVMSCQVWRWGSSLLFWVLIPLTNNEYYDTKTRQNYHELRTIIGLIFFSTHVWPNLTRVV</sequence>
<dbReference type="EMBL" id="JAULSX010000009">
    <property type="protein sequence ID" value="KAK3486027.1"/>
    <property type="molecule type" value="Genomic_DNA"/>
</dbReference>
<dbReference type="AlphaFoldDB" id="A0AAJ0HZQ1"/>
<dbReference type="Proteomes" id="UP001285908">
    <property type="component" value="Unassembled WGS sequence"/>
</dbReference>
<dbReference type="RefSeq" id="XP_062688790.1">
    <property type="nucleotide sequence ID" value="XM_062834083.1"/>
</dbReference>
<accession>A0AAJ0HZQ1</accession>
<keyword evidence="2" id="KW-1185">Reference proteome</keyword>
<proteinExistence type="predicted"/>
<dbReference type="GeneID" id="87871705"/>
<organism evidence="1 2">
    <name type="scientific">Neurospora hispaniola</name>
    <dbReference type="NCBI Taxonomy" id="588809"/>
    <lineage>
        <taxon>Eukaryota</taxon>
        <taxon>Fungi</taxon>
        <taxon>Dikarya</taxon>
        <taxon>Ascomycota</taxon>
        <taxon>Pezizomycotina</taxon>
        <taxon>Sordariomycetes</taxon>
        <taxon>Sordariomycetidae</taxon>
        <taxon>Sordariales</taxon>
        <taxon>Sordariaceae</taxon>
        <taxon>Neurospora</taxon>
    </lineage>
</organism>
<reference evidence="1 2" key="1">
    <citation type="journal article" date="2023" name="Mol. Phylogenet. Evol.">
        <title>Genome-scale phylogeny and comparative genomics of the fungal order Sordariales.</title>
        <authorList>
            <person name="Hensen N."/>
            <person name="Bonometti L."/>
            <person name="Westerberg I."/>
            <person name="Brannstrom I.O."/>
            <person name="Guillou S."/>
            <person name="Cros-Aarteil S."/>
            <person name="Calhoun S."/>
            <person name="Haridas S."/>
            <person name="Kuo A."/>
            <person name="Mondo S."/>
            <person name="Pangilinan J."/>
            <person name="Riley R."/>
            <person name="LaButti K."/>
            <person name="Andreopoulos B."/>
            <person name="Lipzen A."/>
            <person name="Chen C."/>
            <person name="Yan M."/>
            <person name="Daum C."/>
            <person name="Ng V."/>
            <person name="Clum A."/>
            <person name="Steindorff A."/>
            <person name="Ohm R.A."/>
            <person name="Martin F."/>
            <person name="Silar P."/>
            <person name="Natvig D.O."/>
            <person name="Lalanne C."/>
            <person name="Gautier V."/>
            <person name="Ament-Velasquez S.L."/>
            <person name="Kruys A."/>
            <person name="Hutchinson M.I."/>
            <person name="Powell A.J."/>
            <person name="Barry K."/>
            <person name="Miller A.N."/>
            <person name="Grigoriev I.V."/>
            <person name="Debuchy R."/>
            <person name="Gladieux P."/>
            <person name="Hiltunen Thoren M."/>
            <person name="Johannesson H."/>
        </authorList>
    </citation>
    <scope>NUCLEOTIDE SEQUENCE [LARGE SCALE GENOMIC DNA]</scope>
    <source>
        <strain evidence="1 2">FGSC 10403</strain>
    </source>
</reference>
<evidence type="ECO:0000313" key="2">
    <source>
        <dbReference type="Proteomes" id="UP001285908"/>
    </source>
</evidence>
<name>A0AAJ0HZQ1_9PEZI</name>
<gene>
    <name evidence="1" type="ORF">B0T23DRAFT_244076</name>
</gene>
<comment type="caution">
    <text evidence="1">The sequence shown here is derived from an EMBL/GenBank/DDBJ whole genome shotgun (WGS) entry which is preliminary data.</text>
</comment>
<protein>
    <submittedName>
        <fullName evidence="1">Uncharacterized protein</fullName>
    </submittedName>
</protein>